<dbReference type="Proteomes" id="UP000248806">
    <property type="component" value="Unassembled WGS sequence"/>
</dbReference>
<dbReference type="InterPro" id="IPR009075">
    <property type="entry name" value="AcylCo_DH/oxidase_C"/>
</dbReference>
<evidence type="ECO:0000259" key="8">
    <source>
        <dbReference type="Pfam" id="PF02771"/>
    </source>
</evidence>
<comment type="similarity">
    <text evidence="2 5">Belongs to the acyl-CoA dehydrogenase family.</text>
</comment>
<feature type="domain" description="Acyl-CoA dehydrogenase/oxidase N-terminal" evidence="8">
    <location>
        <begin position="6"/>
        <end position="116"/>
    </location>
</feature>
<dbReference type="SUPFAM" id="SSF56645">
    <property type="entry name" value="Acyl-CoA dehydrogenase NM domain-like"/>
    <property type="match status" value="1"/>
</dbReference>
<dbReference type="Pfam" id="PF00441">
    <property type="entry name" value="Acyl-CoA_dh_1"/>
    <property type="match status" value="1"/>
</dbReference>
<feature type="domain" description="Acyl-CoA oxidase/dehydrogenase middle" evidence="7">
    <location>
        <begin position="121"/>
        <end position="211"/>
    </location>
</feature>
<dbReference type="Pfam" id="PF02771">
    <property type="entry name" value="Acyl-CoA_dh_N"/>
    <property type="match status" value="1"/>
</dbReference>
<accession>A0A326UHE1</accession>
<dbReference type="AlphaFoldDB" id="A0A326UHE1"/>
<dbReference type="PANTHER" id="PTHR43884:SF12">
    <property type="entry name" value="ISOVALERYL-COA DEHYDROGENASE, MITOCHONDRIAL-RELATED"/>
    <property type="match status" value="1"/>
</dbReference>
<dbReference type="PROSITE" id="PS00072">
    <property type="entry name" value="ACYL_COA_DH_1"/>
    <property type="match status" value="1"/>
</dbReference>
<evidence type="ECO:0000259" key="6">
    <source>
        <dbReference type="Pfam" id="PF00441"/>
    </source>
</evidence>
<dbReference type="InterPro" id="IPR013786">
    <property type="entry name" value="AcylCoA_DH/ox_N"/>
</dbReference>
<dbReference type="PIRSF" id="PIRSF016578">
    <property type="entry name" value="HsaA"/>
    <property type="match status" value="1"/>
</dbReference>
<name>A0A326UHE1_THEHA</name>
<dbReference type="GO" id="GO:0003995">
    <property type="term" value="F:acyl-CoA dehydrogenase activity"/>
    <property type="evidence" value="ECO:0007669"/>
    <property type="project" value="InterPro"/>
</dbReference>
<evidence type="ECO:0000313" key="10">
    <source>
        <dbReference type="Proteomes" id="UP000248806"/>
    </source>
</evidence>
<dbReference type="RefSeq" id="WP_111324071.1">
    <property type="nucleotide sequence ID" value="NZ_BIFX01000002.1"/>
</dbReference>
<comment type="cofactor">
    <cofactor evidence="1 5">
        <name>FAD</name>
        <dbReference type="ChEBI" id="CHEBI:57692"/>
    </cofactor>
</comment>
<proteinExistence type="inferred from homology"/>
<dbReference type="Pfam" id="PF02770">
    <property type="entry name" value="Acyl-CoA_dh_M"/>
    <property type="match status" value="1"/>
</dbReference>
<dbReference type="Gene3D" id="2.40.110.10">
    <property type="entry name" value="Butyryl-CoA Dehydrogenase, subunit A, domain 2"/>
    <property type="match status" value="1"/>
</dbReference>
<dbReference type="InterPro" id="IPR006091">
    <property type="entry name" value="Acyl-CoA_Oxase/DH_mid-dom"/>
</dbReference>
<keyword evidence="3 5" id="KW-0285">Flavoprotein</keyword>
<reference evidence="9 10" key="1">
    <citation type="submission" date="2018-06" db="EMBL/GenBank/DDBJ databases">
        <title>Genomic Encyclopedia of Archaeal and Bacterial Type Strains, Phase II (KMG-II): from individual species to whole genera.</title>
        <authorList>
            <person name="Goeker M."/>
        </authorList>
    </citation>
    <scope>NUCLEOTIDE SEQUENCE [LARGE SCALE GENOMIC DNA]</scope>
    <source>
        <strain evidence="9 10">ATCC BAA-1881</strain>
    </source>
</reference>
<evidence type="ECO:0000259" key="7">
    <source>
        <dbReference type="Pfam" id="PF02770"/>
    </source>
</evidence>
<comment type="caution">
    <text evidence="9">The sequence shown here is derived from an EMBL/GenBank/DDBJ whole genome shotgun (WGS) entry which is preliminary data.</text>
</comment>
<feature type="domain" description="Acyl-CoA dehydrogenase/oxidase C-terminal" evidence="6">
    <location>
        <begin position="228"/>
        <end position="371"/>
    </location>
</feature>
<evidence type="ECO:0000256" key="3">
    <source>
        <dbReference type="ARBA" id="ARBA00022630"/>
    </source>
</evidence>
<evidence type="ECO:0000313" key="9">
    <source>
        <dbReference type="EMBL" id="PZW27155.1"/>
    </source>
</evidence>
<dbReference type="GO" id="GO:0050660">
    <property type="term" value="F:flavin adenine dinucleotide binding"/>
    <property type="evidence" value="ECO:0007669"/>
    <property type="project" value="InterPro"/>
</dbReference>
<dbReference type="InterPro" id="IPR046373">
    <property type="entry name" value="Acyl-CoA_Oxase/DH_mid-dom_sf"/>
</dbReference>
<dbReference type="EMBL" id="QKUF01000013">
    <property type="protein sequence ID" value="PZW27155.1"/>
    <property type="molecule type" value="Genomic_DNA"/>
</dbReference>
<dbReference type="FunFam" id="1.20.140.10:FF:000004">
    <property type="entry name" value="Acyl-CoA dehydrogenase FadE25"/>
    <property type="match status" value="1"/>
</dbReference>
<dbReference type="InterPro" id="IPR037069">
    <property type="entry name" value="AcylCoA_DH/ox_N_sf"/>
</dbReference>
<evidence type="ECO:0000256" key="2">
    <source>
        <dbReference type="ARBA" id="ARBA00009347"/>
    </source>
</evidence>
<evidence type="ECO:0000256" key="1">
    <source>
        <dbReference type="ARBA" id="ARBA00001974"/>
    </source>
</evidence>
<keyword evidence="4 5" id="KW-0274">FAD</keyword>
<gene>
    <name evidence="9" type="ORF">EI42_03718</name>
</gene>
<dbReference type="PANTHER" id="PTHR43884">
    <property type="entry name" value="ACYL-COA DEHYDROGENASE"/>
    <property type="match status" value="1"/>
</dbReference>
<dbReference type="InterPro" id="IPR006089">
    <property type="entry name" value="Acyl-CoA_DH_CS"/>
</dbReference>
<dbReference type="Gene3D" id="1.20.140.10">
    <property type="entry name" value="Butyryl-CoA Dehydrogenase, subunit A, domain 3"/>
    <property type="match status" value="1"/>
</dbReference>
<keyword evidence="5" id="KW-0560">Oxidoreductase</keyword>
<keyword evidence="10" id="KW-1185">Reference proteome</keyword>
<sequence length="378" mass="41492">MQTTLTDQQQSAQARFKAFVRTEILPHADRIDQEEYTPRELISKMAQQGFFGTFLAEEWGGTAMDMITSGILHEEVGYGCSSLRSLLTVHSMVSYAIQKWGKAHLKARWLPLLASGARLGAFALSEPHAGSDAKSIETTATLQGGSYRLQGQKKWITYGQIADVFLLFAQVEGKVSAFLVERDTPGLSIIPIRGMLGTRGSMLAELHLQNCRIPAENLIGGTGFGLASVATSALDIGRYSVACGSVGIAQAALDASLRFVHTRKQYGAFLKEHQLIREMITNMQTNVSAARLLCRHAGYLKDIGDPTTLMETFIAKYFASTAAVKAANDAVQIHGALGCSNEYPVQRYLRDAKIMEIIEGSNQIQQIHIAQYSYQQHR</sequence>
<dbReference type="SUPFAM" id="SSF47203">
    <property type="entry name" value="Acyl-CoA dehydrogenase C-terminal domain-like"/>
    <property type="match status" value="1"/>
</dbReference>
<evidence type="ECO:0000256" key="4">
    <source>
        <dbReference type="ARBA" id="ARBA00022827"/>
    </source>
</evidence>
<evidence type="ECO:0000256" key="5">
    <source>
        <dbReference type="RuleBase" id="RU362125"/>
    </source>
</evidence>
<organism evidence="9 10">
    <name type="scientific">Thermosporothrix hazakensis</name>
    <dbReference type="NCBI Taxonomy" id="644383"/>
    <lineage>
        <taxon>Bacteria</taxon>
        <taxon>Bacillati</taxon>
        <taxon>Chloroflexota</taxon>
        <taxon>Ktedonobacteria</taxon>
        <taxon>Ktedonobacterales</taxon>
        <taxon>Thermosporotrichaceae</taxon>
        <taxon>Thermosporothrix</taxon>
    </lineage>
</organism>
<dbReference type="Gene3D" id="1.10.540.10">
    <property type="entry name" value="Acyl-CoA dehydrogenase/oxidase, N-terminal domain"/>
    <property type="match status" value="1"/>
</dbReference>
<dbReference type="InterPro" id="IPR036250">
    <property type="entry name" value="AcylCo_DH-like_C"/>
</dbReference>
<dbReference type="InterPro" id="IPR009100">
    <property type="entry name" value="AcylCoA_DH/oxidase_NM_dom_sf"/>
</dbReference>
<protein>
    <recommendedName>
        <fullName evidence="11">Alkylation response protein AidB-like acyl-CoA dehydrogenase</fullName>
    </recommendedName>
</protein>
<evidence type="ECO:0008006" key="11">
    <source>
        <dbReference type="Google" id="ProtNLM"/>
    </source>
</evidence>
<dbReference type="OrthoDB" id="9778581at2"/>